<feature type="transmembrane region" description="Helical" evidence="1">
    <location>
        <begin position="55"/>
        <end position="82"/>
    </location>
</feature>
<gene>
    <name evidence="2" type="ORF">HDK90DRAFT_48352</name>
</gene>
<dbReference type="Proteomes" id="UP001492380">
    <property type="component" value="Unassembled WGS sequence"/>
</dbReference>
<sequence length="162" mass="18325">MSPNLFFFFVRGRPIGPLFDRTATQLRTERVASSPYLSSDVGLSKYVRRDGRVRWMCAGILDGSQHGGWVSFFFYLPFFLFLCIDHVPAHATHDVDDFAIDFFHLLSPLHFLFGCLFQLVLAWCRKAMDLGEALVGCWVGWLDGVPSLAMWPAFTSSLGHVS</sequence>
<keyword evidence="3" id="KW-1185">Reference proteome</keyword>
<comment type="caution">
    <text evidence="2">The sequence shown here is derived from an EMBL/GenBank/DDBJ whole genome shotgun (WGS) entry which is preliminary data.</text>
</comment>
<protein>
    <submittedName>
        <fullName evidence="2">Uncharacterized protein</fullName>
    </submittedName>
</protein>
<proteinExistence type="predicted"/>
<evidence type="ECO:0000256" key="1">
    <source>
        <dbReference type="SAM" id="Phobius"/>
    </source>
</evidence>
<keyword evidence="1" id="KW-0472">Membrane</keyword>
<name>A0ABR1YE26_9PEZI</name>
<dbReference type="EMBL" id="JBBWRZ010000010">
    <property type="protein sequence ID" value="KAK8227112.1"/>
    <property type="molecule type" value="Genomic_DNA"/>
</dbReference>
<evidence type="ECO:0000313" key="3">
    <source>
        <dbReference type="Proteomes" id="UP001492380"/>
    </source>
</evidence>
<organism evidence="2 3">
    <name type="scientific">Phyllosticta capitalensis</name>
    <dbReference type="NCBI Taxonomy" id="121624"/>
    <lineage>
        <taxon>Eukaryota</taxon>
        <taxon>Fungi</taxon>
        <taxon>Dikarya</taxon>
        <taxon>Ascomycota</taxon>
        <taxon>Pezizomycotina</taxon>
        <taxon>Dothideomycetes</taxon>
        <taxon>Dothideomycetes incertae sedis</taxon>
        <taxon>Botryosphaeriales</taxon>
        <taxon>Phyllostictaceae</taxon>
        <taxon>Phyllosticta</taxon>
    </lineage>
</organism>
<feature type="transmembrane region" description="Helical" evidence="1">
    <location>
        <begin position="102"/>
        <end position="121"/>
    </location>
</feature>
<feature type="transmembrane region" description="Helical" evidence="1">
    <location>
        <begin position="133"/>
        <end position="154"/>
    </location>
</feature>
<keyword evidence="1" id="KW-1133">Transmembrane helix</keyword>
<evidence type="ECO:0000313" key="2">
    <source>
        <dbReference type="EMBL" id="KAK8227112.1"/>
    </source>
</evidence>
<accession>A0ABR1YE26</accession>
<reference evidence="2 3" key="1">
    <citation type="submission" date="2024-04" db="EMBL/GenBank/DDBJ databases">
        <title>Phyllosticta paracitricarpa is synonymous to the EU quarantine fungus P. citricarpa based on phylogenomic analyses.</title>
        <authorList>
            <consortium name="Lawrence Berkeley National Laboratory"/>
            <person name="Van Ingen-Buijs V.A."/>
            <person name="Van Westerhoven A.C."/>
            <person name="Haridas S."/>
            <person name="Skiadas P."/>
            <person name="Martin F."/>
            <person name="Groenewald J.Z."/>
            <person name="Crous P.W."/>
            <person name="Seidl M.F."/>
        </authorList>
    </citation>
    <scope>NUCLEOTIDE SEQUENCE [LARGE SCALE GENOMIC DNA]</scope>
    <source>
        <strain evidence="2 3">CBS 123374</strain>
    </source>
</reference>
<keyword evidence="1" id="KW-0812">Transmembrane</keyword>